<evidence type="ECO:0000256" key="1">
    <source>
        <dbReference type="ARBA" id="ARBA00023015"/>
    </source>
</evidence>
<dbReference type="PANTHER" id="PTHR38445">
    <property type="entry name" value="HTH-TYPE TRANSCRIPTIONAL REPRESSOR YTRA"/>
    <property type="match status" value="1"/>
</dbReference>
<organism evidence="5 6">
    <name type="scientific">Mariniphaga sediminis</name>
    <dbReference type="NCBI Taxonomy" id="1628158"/>
    <lineage>
        <taxon>Bacteria</taxon>
        <taxon>Pseudomonadati</taxon>
        <taxon>Bacteroidota</taxon>
        <taxon>Bacteroidia</taxon>
        <taxon>Marinilabiliales</taxon>
        <taxon>Prolixibacteraceae</taxon>
        <taxon>Mariniphaga</taxon>
    </lineage>
</organism>
<dbReference type="InterPro" id="IPR036388">
    <property type="entry name" value="WH-like_DNA-bd_sf"/>
</dbReference>
<evidence type="ECO:0000256" key="2">
    <source>
        <dbReference type="ARBA" id="ARBA00023125"/>
    </source>
</evidence>
<accession>A0A399D546</accession>
<dbReference type="SUPFAM" id="SSF46785">
    <property type="entry name" value="Winged helix' DNA-binding domain"/>
    <property type="match status" value="1"/>
</dbReference>
<sequence length="337" mass="38668">MTNTLKRVIKINAKSPKPKYRQIIDSIYNSIENGALKKGDKVPSINQVCDAFGLSRDTVMLAFGELKSKGVLMSQPGKGYYIATTEIRRDERVFVLFDELNAFKEDLYNSLVNTMKGKASVEVYFHHFNYKVFKNLIQESVGHYTSYIIMPATFDNTSTLLAKLPLERVFILDRMKADLKDYPVVYQDFELDFYESLNEGAPLLRKYRKLVFVHPGGKEPDERVKGFERFCLEKKFKYEIIKSLSDIRPGLYEAWFLISDRDLVQLVKIAKNYKLKLGRKFGIVSFNDTMLKEVVAGGITTISTDFTEMGKTLGTMLLNHKSGQVRNPSKLIVRKSL</sequence>
<protein>
    <submittedName>
        <fullName evidence="5">GntR family transcriptional regulator</fullName>
    </submittedName>
</protein>
<evidence type="ECO:0000313" key="6">
    <source>
        <dbReference type="Proteomes" id="UP000266441"/>
    </source>
</evidence>
<dbReference type="AlphaFoldDB" id="A0A399D546"/>
<dbReference type="Pfam" id="PF00392">
    <property type="entry name" value="GntR"/>
    <property type="match status" value="1"/>
</dbReference>
<dbReference type="Gene3D" id="3.40.50.2300">
    <property type="match status" value="2"/>
</dbReference>
<dbReference type="SMART" id="SM00345">
    <property type="entry name" value="HTH_GNTR"/>
    <property type="match status" value="1"/>
</dbReference>
<keyword evidence="2" id="KW-0238">DNA-binding</keyword>
<keyword evidence="3" id="KW-0804">Transcription</keyword>
<evidence type="ECO:0000313" key="5">
    <source>
        <dbReference type="EMBL" id="RIH67025.1"/>
    </source>
</evidence>
<comment type="caution">
    <text evidence="5">The sequence shown here is derived from an EMBL/GenBank/DDBJ whole genome shotgun (WGS) entry which is preliminary data.</text>
</comment>
<feature type="domain" description="HTH gntR-type" evidence="4">
    <location>
        <begin position="17"/>
        <end position="85"/>
    </location>
</feature>
<keyword evidence="6" id="KW-1185">Reference proteome</keyword>
<dbReference type="Pfam" id="PF13377">
    <property type="entry name" value="Peripla_BP_3"/>
    <property type="match status" value="1"/>
</dbReference>
<keyword evidence="1" id="KW-0805">Transcription regulation</keyword>
<dbReference type="InterPro" id="IPR046335">
    <property type="entry name" value="LacI/GalR-like_sensor"/>
</dbReference>
<dbReference type="EMBL" id="QWET01000001">
    <property type="protein sequence ID" value="RIH67025.1"/>
    <property type="molecule type" value="Genomic_DNA"/>
</dbReference>
<dbReference type="SUPFAM" id="SSF53822">
    <property type="entry name" value="Periplasmic binding protein-like I"/>
    <property type="match status" value="1"/>
</dbReference>
<evidence type="ECO:0000256" key="3">
    <source>
        <dbReference type="ARBA" id="ARBA00023163"/>
    </source>
</evidence>
<dbReference type="CDD" id="cd07377">
    <property type="entry name" value="WHTH_GntR"/>
    <property type="match status" value="1"/>
</dbReference>
<dbReference type="RefSeq" id="WP_119348051.1">
    <property type="nucleotide sequence ID" value="NZ_QWET01000001.1"/>
</dbReference>
<dbReference type="InterPro" id="IPR036390">
    <property type="entry name" value="WH_DNA-bd_sf"/>
</dbReference>
<dbReference type="Gene3D" id="1.10.10.10">
    <property type="entry name" value="Winged helix-like DNA-binding domain superfamily/Winged helix DNA-binding domain"/>
    <property type="match status" value="1"/>
</dbReference>
<dbReference type="PANTHER" id="PTHR38445:SF10">
    <property type="entry name" value="GNTR-FAMILY TRANSCRIPTIONAL REGULATOR"/>
    <property type="match status" value="1"/>
</dbReference>
<evidence type="ECO:0000259" key="4">
    <source>
        <dbReference type="PROSITE" id="PS50949"/>
    </source>
</evidence>
<dbReference type="OrthoDB" id="742238at2"/>
<proteinExistence type="predicted"/>
<dbReference type="GO" id="GO:0003677">
    <property type="term" value="F:DNA binding"/>
    <property type="evidence" value="ECO:0007669"/>
    <property type="project" value="UniProtKB-KW"/>
</dbReference>
<dbReference type="Proteomes" id="UP000266441">
    <property type="component" value="Unassembled WGS sequence"/>
</dbReference>
<name>A0A399D546_9BACT</name>
<dbReference type="GO" id="GO:0003700">
    <property type="term" value="F:DNA-binding transcription factor activity"/>
    <property type="evidence" value="ECO:0007669"/>
    <property type="project" value="InterPro"/>
</dbReference>
<reference evidence="5 6" key="1">
    <citation type="journal article" date="2015" name="Int. J. Syst. Evol. Microbiol.">
        <title>Mariniphaga sediminis sp. nov., isolated from coastal sediment.</title>
        <authorList>
            <person name="Wang F.Q."/>
            <person name="Shen Q.Y."/>
            <person name="Chen G.J."/>
            <person name="Du Z.J."/>
        </authorList>
    </citation>
    <scope>NUCLEOTIDE SEQUENCE [LARGE SCALE GENOMIC DNA]</scope>
    <source>
        <strain evidence="5 6">SY21</strain>
    </source>
</reference>
<dbReference type="InterPro" id="IPR000524">
    <property type="entry name" value="Tscrpt_reg_HTH_GntR"/>
</dbReference>
<dbReference type="PROSITE" id="PS50949">
    <property type="entry name" value="HTH_GNTR"/>
    <property type="match status" value="1"/>
</dbReference>
<dbReference type="InterPro" id="IPR028082">
    <property type="entry name" value="Peripla_BP_I"/>
</dbReference>
<gene>
    <name evidence="5" type="ORF">D1164_00910</name>
</gene>